<keyword evidence="6 8" id="KW-0472">Membrane</keyword>
<dbReference type="GO" id="GO:0001508">
    <property type="term" value="P:action potential"/>
    <property type="evidence" value="ECO:0007669"/>
    <property type="project" value="TreeGrafter"/>
</dbReference>
<keyword evidence="5" id="KW-0406">Ion transport</keyword>
<dbReference type="GO" id="GO:0005251">
    <property type="term" value="F:delayed rectifier potassium channel activity"/>
    <property type="evidence" value="ECO:0007669"/>
    <property type="project" value="TreeGrafter"/>
</dbReference>
<evidence type="ECO:0000256" key="5">
    <source>
        <dbReference type="ARBA" id="ARBA00023065"/>
    </source>
</evidence>
<keyword evidence="3 8" id="KW-0812">Transmembrane</keyword>
<dbReference type="SUPFAM" id="SSF81324">
    <property type="entry name" value="Voltage-gated potassium channels"/>
    <property type="match status" value="1"/>
</dbReference>
<sequence length="117" mass="13355">MQIKESHRFSNVSDTTVTAERAVLNPPGRLMTVTVVKRPIIGIISVFFICVSIISFCLKTHPDMRVPYIRNITVKTANQNTSWVLDKTQTNAHIAFFYIECVCNAWFTFEIMPTNIT</sequence>
<dbReference type="GO" id="GO:0042734">
    <property type="term" value="C:presynaptic membrane"/>
    <property type="evidence" value="ECO:0007669"/>
    <property type="project" value="TreeGrafter"/>
</dbReference>
<dbReference type="PANTHER" id="PTHR11537:SF252">
    <property type="entry name" value="POTASSIUM VOLTAGE-GATED CHANNEL PROTEIN SHAW"/>
    <property type="match status" value="1"/>
</dbReference>
<evidence type="ECO:0000256" key="7">
    <source>
        <dbReference type="ARBA" id="ARBA00023303"/>
    </source>
</evidence>
<proteinExistence type="predicted"/>
<keyword evidence="10" id="KW-1185">Reference proteome</keyword>
<evidence type="ECO:0000313" key="9">
    <source>
        <dbReference type="EnsemblMetazoa" id="AMAM016198-PA"/>
    </source>
</evidence>
<comment type="subcellular location">
    <subcellularLocation>
        <location evidence="1">Membrane</location>
        <topology evidence="1">Multi-pass membrane protein</topology>
    </subcellularLocation>
</comment>
<accession>A0A182SYU8</accession>
<evidence type="ECO:0000256" key="3">
    <source>
        <dbReference type="ARBA" id="ARBA00022692"/>
    </source>
</evidence>
<reference evidence="10" key="1">
    <citation type="submission" date="2013-09" db="EMBL/GenBank/DDBJ databases">
        <title>The Genome Sequence of Anopheles maculatus species B.</title>
        <authorList>
            <consortium name="The Broad Institute Genomics Platform"/>
            <person name="Neafsey D.E."/>
            <person name="Besansky N."/>
            <person name="Howell P."/>
            <person name="Walton C."/>
            <person name="Young S.K."/>
            <person name="Zeng Q."/>
            <person name="Gargeya S."/>
            <person name="Fitzgerald M."/>
            <person name="Haas B."/>
            <person name="Abouelleil A."/>
            <person name="Allen A.W."/>
            <person name="Alvarado L."/>
            <person name="Arachchi H.M."/>
            <person name="Berlin A.M."/>
            <person name="Chapman S.B."/>
            <person name="Gainer-Dewar J."/>
            <person name="Goldberg J."/>
            <person name="Griggs A."/>
            <person name="Gujja S."/>
            <person name="Hansen M."/>
            <person name="Howarth C."/>
            <person name="Imamovic A."/>
            <person name="Ireland A."/>
            <person name="Larimer J."/>
            <person name="McCowan C."/>
            <person name="Murphy C."/>
            <person name="Pearson M."/>
            <person name="Poon T.W."/>
            <person name="Priest M."/>
            <person name="Roberts A."/>
            <person name="Saif S."/>
            <person name="Shea T."/>
            <person name="Sisk P."/>
            <person name="Sykes S."/>
            <person name="Wortman J."/>
            <person name="Nusbaum C."/>
            <person name="Birren B."/>
        </authorList>
    </citation>
    <scope>NUCLEOTIDE SEQUENCE [LARGE SCALE GENOMIC DNA]</scope>
    <source>
        <strain evidence="10">maculatus3</strain>
    </source>
</reference>
<name>A0A182SYU8_9DIPT</name>
<dbReference type="EnsemblMetazoa" id="AMAM016198-RA">
    <property type="protein sequence ID" value="AMAM016198-PA"/>
    <property type="gene ID" value="AMAM016198"/>
</dbReference>
<evidence type="ECO:0000256" key="8">
    <source>
        <dbReference type="SAM" id="Phobius"/>
    </source>
</evidence>
<evidence type="ECO:0000256" key="2">
    <source>
        <dbReference type="ARBA" id="ARBA00022448"/>
    </source>
</evidence>
<dbReference type="VEuPathDB" id="VectorBase:AMAM016198"/>
<evidence type="ECO:0000256" key="6">
    <source>
        <dbReference type="ARBA" id="ARBA00023136"/>
    </source>
</evidence>
<evidence type="ECO:0000256" key="1">
    <source>
        <dbReference type="ARBA" id="ARBA00004141"/>
    </source>
</evidence>
<dbReference type="GO" id="GO:0032809">
    <property type="term" value="C:neuronal cell body membrane"/>
    <property type="evidence" value="ECO:0007669"/>
    <property type="project" value="TreeGrafter"/>
</dbReference>
<dbReference type="GO" id="GO:0008076">
    <property type="term" value="C:voltage-gated potassium channel complex"/>
    <property type="evidence" value="ECO:0007669"/>
    <property type="project" value="InterPro"/>
</dbReference>
<keyword evidence="4 8" id="KW-1133">Transmembrane helix</keyword>
<dbReference type="GO" id="GO:0032590">
    <property type="term" value="C:dendrite membrane"/>
    <property type="evidence" value="ECO:0007669"/>
    <property type="project" value="TreeGrafter"/>
</dbReference>
<keyword evidence="2" id="KW-0813">Transport</keyword>
<evidence type="ECO:0000313" key="10">
    <source>
        <dbReference type="Proteomes" id="UP000075901"/>
    </source>
</evidence>
<dbReference type="InterPro" id="IPR028325">
    <property type="entry name" value="VG_K_chnl"/>
</dbReference>
<keyword evidence="7" id="KW-0407">Ion channel</keyword>
<feature type="transmembrane region" description="Helical" evidence="8">
    <location>
        <begin position="40"/>
        <end position="58"/>
    </location>
</feature>
<evidence type="ECO:0000256" key="4">
    <source>
        <dbReference type="ARBA" id="ARBA00022989"/>
    </source>
</evidence>
<protein>
    <submittedName>
        <fullName evidence="9">Uncharacterized protein</fullName>
    </submittedName>
</protein>
<dbReference type="InterPro" id="IPR027359">
    <property type="entry name" value="Volt_channel_dom_sf"/>
</dbReference>
<organism evidence="9 10">
    <name type="scientific">Anopheles maculatus</name>
    <dbReference type="NCBI Taxonomy" id="74869"/>
    <lineage>
        <taxon>Eukaryota</taxon>
        <taxon>Metazoa</taxon>
        <taxon>Ecdysozoa</taxon>
        <taxon>Arthropoda</taxon>
        <taxon>Hexapoda</taxon>
        <taxon>Insecta</taxon>
        <taxon>Pterygota</taxon>
        <taxon>Neoptera</taxon>
        <taxon>Endopterygota</taxon>
        <taxon>Diptera</taxon>
        <taxon>Nematocera</taxon>
        <taxon>Culicoidea</taxon>
        <taxon>Culicidae</taxon>
        <taxon>Anophelinae</taxon>
        <taxon>Anopheles</taxon>
        <taxon>Anopheles maculatus group</taxon>
    </lineage>
</organism>
<dbReference type="AlphaFoldDB" id="A0A182SYU8"/>
<dbReference type="Proteomes" id="UP000075901">
    <property type="component" value="Unassembled WGS sequence"/>
</dbReference>
<dbReference type="GO" id="GO:0043679">
    <property type="term" value="C:axon terminus"/>
    <property type="evidence" value="ECO:0007669"/>
    <property type="project" value="TreeGrafter"/>
</dbReference>
<dbReference type="GO" id="GO:0045211">
    <property type="term" value="C:postsynaptic membrane"/>
    <property type="evidence" value="ECO:0007669"/>
    <property type="project" value="TreeGrafter"/>
</dbReference>
<reference evidence="9" key="2">
    <citation type="submission" date="2020-05" db="UniProtKB">
        <authorList>
            <consortium name="EnsemblMetazoa"/>
        </authorList>
    </citation>
    <scope>IDENTIFICATION</scope>
    <source>
        <strain evidence="9">maculatus3</strain>
    </source>
</reference>
<dbReference type="PRINTS" id="PR00169">
    <property type="entry name" value="KCHANNEL"/>
</dbReference>
<dbReference type="PANTHER" id="PTHR11537">
    <property type="entry name" value="VOLTAGE-GATED POTASSIUM CHANNEL"/>
    <property type="match status" value="1"/>
</dbReference>
<dbReference type="Gene3D" id="1.20.120.350">
    <property type="entry name" value="Voltage-gated potassium channels. Chain C"/>
    <property type="match status" value="1"/>
</dbReference>